<evidence type="ECO:0000313" key="2">
    <source>
        <dbReference type="EMBL" id="EDL81145.1"/>
    </source>
</evidence>
<dbReference type="EMBL" id="CH473968">
    <property type="protein sequence ID" value="EDL81145.1"/>
    <property type="molecule type" value="Genomic_DNA"/>
</dbReference>
<protein>
    <submittedName>
        <fullName evidence="2">RCG31533, isoform CRA_c</fullName>
    </submittedName>
</protein>
<reference evidence="3" key="1">
    <citation type="submission" date="2005-09" db="EMBL/GenBank/DDBJ databases">
        <authorList>
            <person name="Mural R.J."/>
            <person name="Li P.W."/>
            <person name="Adams M.D."/>
            <person name="Amanatides P.G."/>
            <person name="Baden-Tillson H."/>
            <person name="Barnstead M."/>
            <person name="Chin S.H."/>
            <person name="Dew I."/>
            <person name="Evans C.A."/>
            <person name="Ferriera S."/>
            <person name="Flanigan M."/>
            <person name="Fosler C."/>
            <person name="Glodek A."/>
            <person name="Gu Z."/>
            <person name="Holt R.A."/>
            <person name="Jennings D."/>
            <person name="Kraft C.L."/>
            <person name="Lu F."/>
            <person name="Nguyen T."/>
            <person name="Nusskern D.R."/>
            <person name="Pfannkoch C.M."/>
            <person name="Sitter C."/>
            <person name="Sutton G.G."/>
            <person name="Venter J.C."/>
            <person name="Wang Z."/>
            <person name="Woodage T."/>
            <person name="Zheng X.H."/>
            <person name="Zhong F."/>
        </authorList>
    </citation>
    <scope>NUCLEOTIDE SEQUENCE [LARGE SCALE GENOMIC DNA]</scope>
    <source>
        <strain>BN</strain>
        <strain evidence="3">Sprague-Dawley</strain>
    </source>
</reference>
<proteinExistence type="predicted"/>
<evidence type="ECO:0000313" key="3">
    <source>
        <dbReference type="Proteomes" id="UP000234681"/>
    </source>
</evidence>
<feature type="region of interest" description="Disordered" evidence="1">
    <location>
        <begin position="1"/>
        <end position="82"/>
    </location>
</feature>
<name>A6IU96_RAT</name>
<evidence type="ECO:0000256" key="1">
    <source>
        <dbReference type="SAM" id="MobiDB-lite"/>
    </source>
</evidence>
<dbReference type="Proteomes" id="UP000234681">
    <property type="component" value="Chromosome 5"/>
</dbReference>
<accession>A6IU96</accession>
<gene>
    <name evidence="2" type="ORF">rCG_31533</name>
</gene>
<sequence length="82" mass="8727">MNRHMEPGRGSQGWPKPMSSQVTSMGIGESTHTPTRGLRPTQSTPVKSKGQGRSSVTTVPETAQTASSSPLQPLSHTETTPR</sequence>
<dbReference type="AlphaFoldDB" id="A6IU96"/>
<organism evidence="2 3">
    <name type="scientific">Rattus norvegicus</name>
    <name type="common">Rat</name>
    <dbReference type="NCBI Taxonomy" id="10116"/>
    <lineage>
        <taxon>Eukaryota</taxon>
        <taxon>Metazoa</taxon>
        <taxon>Chordata</taxon>
        <taxon>Craniata</taxon>
        <taxon>Vertebrata</taxon>
        <taxon>Euteleostomi</taxon>
        <taxon>Mammalia</taxon>
        <taxon>Eutheria</taxon>
        <taxon>Euarchontoglires</taxon>
        <taxon>Glires</taxon>
        <taxon>Rodentia</taxon>
        <taxon>Myomorpha</taxon>
        <taxon>Muroidea</taxon>
        <taxon>Muridae</taxon>
        <taxon>Murinae</taxon>
        <taxon>Rattus</taxon>
    </lineage>
</organism>
<feature type="compositionally biased region" description="Polar residues" evidence="1">
    <location>
        <begin position="18"/>
        <end position="82"/>
    </location>
</feature>